<dbReference type="AlphaFoldDB" id="A0A5B8IEH2"/>
<sequence>MKNIIASFIIMMTAYNANATTTPKDTAPGKNGMVVSVEILIFSECGNHLVNWKAATTAGQPLIYQISDNKGEINFYTTTTQKTNDDVVISYKLKVTDKKGKKWDNAGELHLTPNKKLRTETFNYSDINYSDVFCENGLPLFNAKVIAEQK</sequence>
<name>A0A5B8IEH2_9GAMM</name>
<dbReference type="RefSeq" id="WP_042869056.1">
    <property type="nucleotide sequence ID" value="NZ_CM001975.1"/>
</dbReference>
<reference evidence="2 3" key="1">
    <citation type="journal article" date="2019" name="Environ. Microbiol.">
        <title>The phytopathogenic nature of Dickeya aquatica 174/2 and the dynamic early evolution of Dickeya pathogenicity.</title>
        <authorList>
            <person name="Duprey A."/>
            <person name="Taib N."/>
            <person name="Leonard S."/>
            <person name="Garin T."/>
            <person name="Flandrois J.P."/>
            <person name="Nasser W."/>
            <person name="Brochier-Armanet C."/>
            <person name="Reverchon S."/>
        </authorList>
    </citation>
    <scope>NUCLEOTIDE SEQUENCE [LARGE SCALE GENOMIC DNA]</scope>
    <source>
        <strain evidence="2 3">NCPPB 569</strain>
    </source>
</reference>
<keyword evidence="3" id="KW-1185">Reference proteome</keyword>
<feature type="signal peptide" evidence="1">
    <location>
        <begin position="1"/>
        <end position="19"/>
    </location>
</feature>
<accession>A0A5B8IEH2</accession>
<dbReference type="STRING" id="568768.GCA_000406125_00975"/>
<gene>
    <name evidence="2" type="ORF">Dpoa569_0002876</name>
</gene>
<evidence type="ECO:0000313" key="3">
    <source>
        <dbReference type="Proteomes" id="UP000320591"/>
    </source>
</evidence>
<dbReference type="EMBL" id="CP042220">
    <property type="protein sequence ID" value="QDX30927.1"/>
    <property type="molecule type" value="Genomic_DNA"/>
</dbReference>
<keyword evidence="1" id="KW-0732">Signal</keyword>
<organism evidence="2 3">
    <name type="scientific">Dickeya poaceiphila</name>
    <dbReference type="NCBI Taxonomy" id="568768"/>
    <lineage>
        <taxon>Bacteria</taxon>
        <taxon>Pseudomonadati</taxon>
        <taxon>Pseudomonadota</taxon>
        <taxon>Gammaproteobacteria</taxon>
        <taxon>Enterobacterales</taxon>
        <taxon>Pectobacteriaceae</taxon>
        <taxon>Dickeya</taxon>
    </lineage>
</organism>
<dbReference type="KEGG" id="dic:Dpoa569_0002876"/>
<proteinExistence type="predicted"/>
<evidence type="ECO:0000256" key="1">
    <source>
        <dbReference type="SAM" id="SignalP"/>
    </source>
</evidence>
<dbReference type="Proteomes" id="UP000320591">
    <property type="component" value="Chromosome"/>
</dbReference>
<protein>
    <submittedName>
        <fullName evidence="2">Uncharacterized protein</fullName>
    </submittedName>
</protein>
<evidence type="ECO:0000313" key="2">
    <source>
        <dbReference type="EMBL" id="QDX30927.1"/>
    </source>
</evidence>
<dbReference type="OrthoDB" id="9933912at2"/>
<feature type="chain" id="PRO_5022730616" evidence="1">
    <location>
        <begin position="20"/>
        <end position="150"/>
    </location>
</feature>